<organism evidence="3 4">
    <name type="scientific">Chiloscyllium punctatum</name>
    <name type="common">Brownbanded bambooshark</name>
    <name type="synonym">Hemiscyllium punctatum</name>
    <dbReference type="NCBI Taxonomy" id="137246"/>
    <lineage>
        <taxon>Eukaryota</taxon>
        <taxon>Metazoa</taxon>
        <taxon>Chordata</taxon>
        <taxon>Craniata</taxon>
        <taxon>Vertebrata</taxon>
        <taxon>Chondrichthyes</taxon>
        <taxon>Elasmobranchii</taxon>
        <taxon>Galeomorphii</taxon>
        <taxon>Galeoidea</taxon>
        <taxon>Orectolobiformes</taxon>
        <taxon>Hemiscylliidae</taxon>
        <taxon>Chiloscyllium</taxon>
    </lineage>
</organism>
<comment type="caution">
    <text evidence="3">The sequence shown here is derived from an EMBL/GenBank/DDBJ whole genome shotgun (WGS) entry which is preliminary data.</text>
</comment>
<protein>
    <recommendedName>
        <fullName evidence="2">DUF4585 domain-containing protein</fullName>
    </recommendedName>
</protein>
<feature type="region of interest" description="Disordered" evidence="1">
    <location>
        <begin position="429"/>
        <end position="460"/>
    </location>
</feature>
<feature type="region of interest" description="Disordered" evidence="1">
    <location>
        <begin position="679"/>
        <end position="701"/>
    </location>
</feature>
<proteinExistence type="predicted"/>
<sequence>MHTSLPSTADTAGKKPFFHDLESRIECVCVNKRDTGEQPSIIDLLDNWGTTKSKIMQGRPKYVDGFSDTSSAGSILDEADREVSRLTERAFKSLCVAEEGICNDVDIPSSPSAVSVNQTGDPPSSDKGKHSTSELKNCNKSSKLLQKQPKELPDTFHESTVQCPVEKNDAKSGSQTGFSGETIGSDQQLGKQRSKVSSLIEAFDQSDNDFTGDITVSAKQVTVSGHSELPGGSDIKDIAQWDSSAIINLHKEKSNFSAACQEKYWANKKQIPPGKGNKTNILSYMKTAQYKKEGHITDVAIPNHSSKKLDKSLSEIVSKVKKPDSKSNFLHSECSAFKSWHDHSKLLFEGDNHVEKLTANLQSRAEMQNFCDDNTVSYRKVCSLVKVQSPNEVKVNTMQRPVNCSPSCKDSDFHSLPSEYSVKANVKQHNSLQVNEPEKNSGCATENGDEGKGFQLWRSSRNPRYNRQTAAELVSRDISSTECYPIADLKEAPTQAEQIPQEESPSFSISKLLTPNIVHNTNEMDRSTQQPIVVTPPVIQLPVTQGDEARGGADYQYRENYKSKASSLLYNLKDVRKRVKSTYSNAGTPQNHSEQSKNKDYIFQNIHRASERTSSAPLRLGIKENHIANSIEQEKPDKMPNAKNVTTPSGHFNKATVIHKAEPDSWKNDDYLNLRSPQTVSEARTQPNWRTRTARPRSAMVTTEIRAERSLDRKLAVQLNKVNEKKETRCPSTTFQKTSASARKSPEEAEAMPEKADEMKSRFHHSRKLESSSFSHRSRTGCPKENHFREQGGKLALQTAEDICRPMLEANVSNNWIASHSAKEDKGTQDIKSPNQSYFVLGDDRYQDTENMTVDVATERGTGGNAKRNFLNSWPAAEEGKDTEKNELQYYALSDTASNSGRKAENQNSLLENQGHLQEKMARDLPGHRTKDGSPLDMTCEEKFYNIFSKQEIQGRTNSPRSGFLKNKDNMVKTSSVSKGVKPAIPTSVPEGVEANTFKETPNMFLSEGNPECDKLEISVERSAAAYPRPESTCSIDSKTAGKPPVVPPKSEKALRRAKKLATRRKKADVKQKTQSIDDTETSATISNVPVSPPCVPISQTPVVCSPEPTQPMDSCVIPAVPNIMTLNSMQPIASVHSFPLSQRKLLQDPETGQYFFVDIPIHVQAKTLYDPETDKYFQVSIPSTGQNTSLDYFNNSYVLYPGFLSFPLTSVSSIRSPSQMSAPAILLDVQDKRKPLHEWTNTEMGRTGVQGNEPYIETLFDPHTGYRADIEDVTWCNAMNSQLQPEGHNLDLIVMGELEDIAVENN</sequence>
<feature type="compositionally biased region" description="Basic and acidic residues" evidence="1">
    <location>
        <begin position="744"/>
        <end position="761"/>
    </location>
</feature>
<dbReference type="GO" id="GO:0070886">
    <property type="term" value="P:positive regulation of calcineurin-NFAT signaling cascade"/>
    <property type="evidence" value="ECO:0007669"/>
    <property type="project" value="TreeGrafter"/>
</dbReference>
<dbReference type="Pfam" id="PF15232">
    <property type="entry name" value="DUF4585"/>
    <property type="match status" value="1"/>
</dbReference>
<feature type="compositionally biased region" description="Polar residues" evidence="1">
    <location>
        <begin position="109"/>
        <end position="122"/>
    </location>
</feature>
<feature type="compositionally biased region" description="Polar residues" evidence="1">
    <location>
        <begin position="171"/>
        <end position="190"/>
    </location>
</feature>
<feature type="compositionally biased region" description="Basic and acidic residues" evidence="1">
    <location>
        <begin position="629"/>
        <end position="640"/>
    </location>
</feature>
<evidence type="ECO:0000256" key="1">
    <source>
        <dbReference type="SAM" id="MobiDB-lite"/>
    </source>
</evidence>
<feature type="region of interest" description="Disordered" evidence="1">
    <location>
        <begin position="165"/>
        <end position="190"/>
    </location>
</feature>
<feature type="region of interest" description="Disordered" evidence="1">
    <location>
        <begin position="107"/>
        <end position="143"/>
    </location>
</feature>
<dbReference type="Proteomes" id="UP000287033">
    <property type="component" value="Unassembled WGS sequence"/>
</dbReference>
<gene>
    <name evidence="3" type="ORF">chiPu_0007006</name>
</gene>
<dbReference type="GO" id="GO:0030018">
    <property type="term" value="C:Z disc"/>
    <property type="evidence" value="ECO:0007669"/>
    <property type="project" value="TreeGrafter"/>
</dbReference>
<dbReference type="STRING" id="137246.A0A401SDV3"/>
<feature type="compositionally biased region" description="Polar residues" evidence="1">
    <location>
        <begin position="134"/>
        <end position="143"/>
    </location>
</feature>
<evidence type="ECO:0000313" key="4">
    <source>
        <dbReference type="Proteomes" id="UP000287033"/>
    </source>
</evidence>
<keyword evidence="4" id="KW-1185">Reference proteome</keyword>
<feature type="region of interest" description="Disordered" evidence="1">
    <location>
        <begin position="1030"/>
        <end position="1081"/>
    </location>
</feature>
<feature type="region of interest" description="Disordered" evidence="1">
    <location>
        <begin position="726"/>
        <end position="791"/>
    </location>
</feature>
<dbReference type="InterPro" id="IPR052303">
    <property type="entry name" value="CEFIP"/>
</dbReference>
<dbReference type="InterPro" id="IPR027838">
    <property type="entry name" value="DUF4585"/>
</dbReference>
<feature type="region of interest" description="Disordered" evidence="1">
    <location>
        <begin position="629"/>
        <end position="650"/>
    </location>
</feature>
<accession>A0A401SDV3</accession>
<feature type="compositionally biased region" description="Basic residues" evidence="1">
    <location>
        <begin position="1056"/>
        <end position="1068"/>
    </location>
</feature>
<feature type="compositionally biased region" description="Basic and acidic residues" evidence="1">
    <location>
        <begin position="782"/>
        <end position="791"/>
    </location>
</feature>
<dbReference type="PANTHER" id="PTHR33775:SF2">
    <property type="entry name" value="CARDIAC-ENRICHED FHL2-INTERACTING PROTEIN"/>
    <property type="match status" value="1"/>
</dbReference>
<name>A0A401SDV3_CHIPU</name>
<evidence type="ECO:0000313" key="3">
    <source>
        <dbReference type="EMBL" id="GCC28575.1"/>
    </source>
</evidence>
<feature type="compositionally biased region" description="Basic and acidic residues" evidence="1">
    <location>
        <begin position="124"/>
        <end position="133"/>
    </location>
</feature>
<evidence type="ECO:0000259" key="2">
    <source>
        <dbReference type="Pfam" id="PF15232"/>
    </source>
</evidence>
<reference evidence="3 4" key="1">
    <citation type="journal article" date="2018" name="Nat. Ecol. Evol.">
        <title>Shark genomes provide insights into elasmobranch evolution and the origin of vertebrates.</title>
        <authorList>
            <person name="Hara Y"/>
            <person name="Yamaguchi K"/>
            <person name="Onimaru K"/>
            <person name="Kadota M"/>
            <person name="Koyanagi M"/>
            <person name="Keeley SD"/>
            <person name="Tatsumi K"/>
            <person name="Tanaka K"/>
            <person name="Motone F"/>
            <person name="Kageyama Y"/>
            <person name="Nozu R"/>
            <person name="Adachi N"/>
            <person name="Nishimura O"/>
            <person name="Nakagawa R"/>
            <person name="Tanegashima C"/>
            <person name="Kiyatake I"/>
            <person name="Matsumoto R"/>
            <person name="Murakumo K"/>
            <person name="Nishida K"/>
            <person name="Terakita A"/>
            <person name="Kuratani S"/>
            <person name="Sato K"/>
            <person name="Hyodo S Kuraku.S."/>
        </authorList>
    </citation>
    <scope>NUCLEOTIDE SEQUENCE [LARGE SCALE GENOMIC DNA]</scope>
</reference>
<dbReference type="OrthoDB" id="8945866at2759"/>
<dbReference type="OMA" id="HYSPPFN"/>
<feature type="compositionally biased region" description="Polar residues" evidence="1">
    <location>
        <begin position="730"/>
        <end position="742"/>
    </location>
</feature>
<feature type="domain" description="DUF4585" evidence="2">
    <location>
        <begin position="1139"/>
        <end position="1206"/>
    </location>
</feature>
<dbReference type="PANTHER" id="PTHR33775">
    <property type="entry name" value="CARDIAC-ENRICHED FHL2-INTERACTING PROTEIN-RELATED"/>
    <property type="match status" value="1"/>
</dbReference>
<feature type="compositionally biased region" description="Polar residues" evidence="1">
    <location>
        <begin position="679"/>
        <end position="691"/>
    </location>
</feature>
<dbReference type="EMBL" id="BEZZ01000212">
    <property type="protein sequence ID" value="GCC28575.1"/>
    <property type="molecule type" value="Genomic_DNA"/>
</dbReference>